<dbReference type="InterPro" id="IPR011251">
    <property type="entry name" value="Luciferase-like_dom"/>
</dbReference>
<dbReference type="InterPro" id="IPR036661">
    <property type="entry name" value="Luciferase-like_sf"/>
</dbReference>
<keyword evidence="4 6" id="KW-0503">Monooxygenase</keyword>
<sequence length="399" mass="44095">MAKQNQEVEFGWFIPTTGDGKYIGVKPERESTGEYMIEVGKAAEQAGFTFALIPTGGSCIDSWIVGSQIAAHTKILKPLVAFRPGLIAPVLAARMAASLDYVSGGRALVNVVSGGAPADLIATGDPLAHNHDERYERTREFLEIVKEVWTRSKRNGEQFLAANSSYGSNEKLSYKGKYYQLDGGASLPAPVQDPHPPLYFGGSSKAGKRTAAETADVYLMWAEPLDWIREQIEEMETLRAELKREKGIERKLRYGLRAQVLVRPTEEEAWCVAWDIISKVAPAAIERSKARFDNTDATGQKRQNELREQSRNNDFLIAPNLWAGLSTVRGGGAMLLVGTPEQVSDRLLEYVDLGISSFILSGYPHLEEAKITGELLLPLVKRKLAQREGRDPHPFHETA</sequence>
<name>A0ABQ4N8W9_9BACL</name>
<dbReference type="PANTHER" id="PTHR42847:SF4">
    <property type="entry name" value="ALKANESULFONATE MONOOXYGENASE-RELATED"/>
    <property type="match status" value="1"/>
</dbReference>
<reference evidence="6 7" key="1">
    <citation type="submission" date="2021-04" db="EMBL/GenBank/DDBJ databases">
        <title>Draft genome sequence of Paenibacillus cisolokensis, LC2-13A.</title>
        <authorList>
            <person name="Uke A."/>
            <person name="Chhe C."/>
            <person name="Baramee S."/>
            <person name="Kosugi A."/>
        </authorList>
    </citation>
    <scope>NUCLEOTIDE SEQUENCE [LARGE SCALE GENOMIC DNA]</scope>
    <source>
        <strain evidence="6 7">LC2-13A</strain>
    </source>
</reference>
<keyword evidence="2" id="KW-0288">FMN</keyword>
<evidence type="ECO:0000256" key="1">
    <source>
        <dbReference type="ARBA" id="ARBA00022630"/>
    </source>
</evidence>
<evidence type="ECO:0000259" key="5">
    <source>
        <dbReference type="Pfam" id="PF00296"/>
    </source>
</evidence>
<comment type="caution">
    <text evidence="6">The sequence shown here is derived from an EMBL/GenBank/DDBJ whole genome shotgun (WGS) entry which is preliminary data.</text>
</comment>
<keyword evidence="3" id="KW-0560">Oxidoreductase</keyword>
<proteinExistence type="predicted"/>
<gene>
    <name evidence="6" type="primary">ssuD_2</name>
    <name evidence="6" type="ORF">PACILC2_32090</name>
</gene>
<evidence type="ECO:0000256" key="2">
    <source>
        <dbReference type="ARBA" id="ARBA00022643"/>
    </source>
</evidence>
<dbReference type="PANTHER" id="PTHR42847">
    <property type="entry name" value="ALKANESULFONATE MONOOXYGENASE"/>
    <property type="match status" value="1"/>
</dbReference>
<evidence type="ECO:0000256" key="3">
    <source>
        <dbReference type="ARBA" id="ARBA00023002"/>
    </source>
</evidence>
<dbReference type="CDD" id="cd01094">
    <property type="entry name" value="Alkanesulfonate_monoxygenase"/>
    <property type="match status" value="1"/>
</dbReference>
<protein>
    <submittedName>
        <fullName evidence="6">Alkanesulfonate monooxygenase</fullName>
    </submittedName>
</protein>
<dbReference type="Proteomes" id="UP000680304">
    <property type="component" value="Unassembled WGS sequence"/>
</dbReference>
<feature type="domain" description="Luciferase-like" evidence="5">
    <location>
        <begin position="9"/>
        <end position="356"/>
    </location>
</feature>
<evidence type="ECO:0000256" key="4">
    <source>
        <dbReference type="ARBA" id="ARBA00023033"/>
    </source>
</evidence>
<evidence type="ECO:0000313" key="6">
    <source>
        <dbReference type="EMBL" id="GIQ64641.1"/>
    </source>
</evidence>
<dbReference type="Gene3D" id="3.20.20.30">
    <property type="entry name" value="Luciferase-like domain"/>
    <property type="match status" value="1"/>
</dbReference>
<dbReference type="EMBL" id="BOVJ01000102">
    <property type="protein sequence ID" value="GIQ64641.1"/>
    <property type="molecule type" value="Genomic_DNA"/>
</dbReference>
<accession>A0ABQ4N8W9</accession>
<dbReference type="RefSeq" id="WP_213529237.1">
    <property type="nucleotide sequence ID" value="NZ_BOVJ01000102.1"/>
</dbReference>
<dbReference type="Pfam" id="PF00296">
    <property type="entry name" value="Bac_luciferase"/>
    <property type="match status" value="1"/>
</dbReference>
<dbReference type="SUPFAM" id="SSF51679">
    <property type="entry name" value="Bacterial luciferase-like"/>
    <property type="match status" value="1"/>
</dbReference>
<keyword evidence="1" id="KW-0285">Flavoprotein</keyword>
<keyword evidence="7" id="KW-1185">Reference proteome</keyword>
<evidence type="ECO:0000313" key="7">
    <source>
        <dbReference type="Proteomes" id="UP000680304"/>
    </source>
</evidence>
<dbReference type="GO" id="GO:0004497">
    <property type="term" value="F:monooxygenase activity"/>
    <property type="evidence" value="ECO:0007669"/>
    <property type="project" value="UniProtKB-KW"/>
</dbReference>
<dbReference type="InterPro" id="IPR050172">
    <property type="entry name" value="SsuD_RutA_monooxygenase"/>
</dbReference>
<organism evidence="6 7">
    <name type="scientific">Paenibacillus cisolokensis</name>
    <dbReference type="NCBI Taxonomy" id="1658519"/>
    <lineage>
        <taxon>Bacteria</taxon>
        <taxon>Bacillati</taxon>
        <taxon>Bacillota</taxon>
        <taxon>Bacilli</taxon>
        <taxon>Bacillales</taxon>
        <taxon>Paenibacillaceae</taxon>
        <taxon>Paenibacillus</taxon>
    </lineage>
</organism>